<dbReference type="PANTHER" id="PTHR34297">
    <property type="entry name" value="HYPOTHETICAL CYTOSOLIC PROTEIN-RELATED"/>
    <property type="match status" value="1"/>
</dbReference>
<evidence type="ECO:0000256" key="1">
    <source>
        <dbReference type="ARBA" id="ARBA00005721"/>
    </source>
</evidence>
<evidence type="ECO:0000313" key="2">
    <source>
        <dbReference type="EMBL" id="KGF04797.1"/>
    </source>
</evidence>
<gene>
    <name evidence="2" type="ORF">HMPREF1630_03040</name>
</gene>
<organism evidence="2 3">
    <name type="scientific">Anaerococcus lactolyticus S7-1-13</name>
    <dbReference type="NCBI Taxonomy" id="1284686"/>
    <lineage>
        <taxon>Bacteria</taxon>
        <taxon>Bacillati</taxon>
        <taxon>Bacillota</taxon>
        <taxon>Tissierellia</taxon>
        <taxon>Tissierellales</taxon>
        <taxon>Peptoniphilaceae</taxon>
        <taxon>Anaerococcus</taxon>
    </lineage>
</organism>
<accession>A0A095YE25</accession>
<dbReference type="Pfam" id="PF03780">
    <property type="entry name" value="Asp23"/>
    <property type="match status" value="1"/>
</dbReference>
<evidence type="ECO:0000313" key="3">
    <source>
        <dbReference type="Proteomes" id="UP000029579"/>
    </source>
</evidence>
<name>A0A095YE25_9FIRM</name>
<dbReference type="InterPro" id="IPR005531">
    <property type="entry name" value="Asp23"/>
</dbReference>
<dbReference type="RefSeq" id="WP_037326904.1">
    <property type="nucleotide sequence ID" value="NZ_JRMW01000025.1"/>
</dbReference>
<dbReference type="Proteomes" id="UP000029579">
    <property type="component" value="Unassembled WGS sequence"/>
</dbReference>
<sequence length="152" mass="17055">MTENLNKEEMTKDLNDGRELGYEESKLIIQDKVVAKIARIAINNVDGILDMKGNIADSIGSFFGSTDRSTAGVNVEVGQKEAKINLDVIIEYGKNARQIFNDIQKAVSQNVKEMTGLDVVTVNVDVVDVLTRKEYQEKQQSVKENEKKQNEY</sequence>
<dbReference type="EMBL" id="JRMW01000025">
    <property type="protein sequence ID" value="KGF04797.1"/>
    <property type="molecule type" value="Genomic_DNA"/>
</dbReference>
<proteinExistence type="inferred from homology"/>
<dbReference type="eggNOG" id="COG1302">
    <property type="taxonomic scope" value="Bacteria"/>
</dbReference>
<dbReference type="OrthoDB" id="9793465at2"/>
<protein>
    <submittedName>
        <fullName evidence="2">General stress protein</fullName>
    </submittedName>
</protein>
<reference evidence="2 3" key="1">
    <citation type="submission" date="2014-07" db="EMBL/GenBank/DDBJ databases">
        <authorList>
            <person name="McCorrison J."/>
            <person name="Sanka R."/>
            <person name="Torralba M."/>
            <person name="Gillis M."/>
            <person name="Haft D.H."/>
            <person name="Methe B."/>
            <person name="Sutton G."/>
            <person name="Nelson K.E."/>
        </authorList>
    </citation>
    <scope>NUCLEOTIDE SEQUENCE [LARGE SCALE GENOMIC DNA]</scope>
    <source>
        <strain evidence="2 3">S7-1-13</strain>
    </source>
</reference>
<dbReference type="AlphaFoldDB" id="A0A095YE25"/>
<comment type="similarity">
    <text evidence="1">Belongs to the asp23 family.</text>
</comment>
<comment type="caution">
    <text evidence="2">The sequence shown here is derived from an EMBL/GenBank/DDBJ whole genome shotgun (WGS) entry which is preliminary data.</text>
</comment>
<dbReference type="PANTHER" id="PTHR34297:SF3">
    <property type="entry name" value="ALKALINE SHOCK PROTEIN 23"/>
    <property type="match status" value="1"/>
</dbReference>